<proteinExistence type="predicted"/>
<evidence type="ECO:0000313" key="1">
    <source>
        <dbReference type="EMBL" id="HGI43115.1"/>
    </source>
</evidence>
<dbReference type="GO" id="GO:0006281">
    <property type="term" value="P:DNA repair"/>
    <property type="evidence" value="ECO:0007669"/>
    <property type="project" value="InterPro"/>
</dbReference>
<dbReference type="InterPro" id="IPR015254">
    <property type="entry name" value="AGOG-like"/>
</dbReference>
<dbReference type="InterPro" id="IPR023170">
    <property type="entry name" value="HhH_base_excis_C"/>
</dbReference>
<dbReference type="SUPFAM" id="SSF48150">
    <property type="entry name" value="DNA-glycosylase"/>
    <property type="match status" value="1"/>
</dbReference>
<accession>A0A7C4B8V2</accession>
<reference evidence="1" key="1">
    <citation type="journal article" date="2020" name="mSystems">
        <title>Genome- and Community-Level Interaction Insights into Carbon Utilization and Element Cycling Functions of Hydrothermarchaeota in Hydrothermal Sediment.</title>
        <authorList>
            <person name="Zhou Z."/>
            <person name="Liu Y."/>
            <person name="Xu W."/>
            <person name="Pan J."/>
            <person name="Luo Z.H."/>
            <person name="Li M."/>
        </authorList>
    </citation>
    <scope>NUCLEOTIDE SEQUENCE [LARGE SCALE GENOMIC DNA]</scope>
    <source>
        <strain evidence="1">SpSt-735</strain>
    </source>
</reference>
<dbReference type="GO" id="GO:0003906">
    <property type="term" value="F:DNA-(apurinic or apyrimidinic site) endonuclease activity"/>
    <property type="evidence" value="ECO:0007669"/>
    <property type="project" value="InterPro"/>
</dbReference>
<dbReference type="EMBL" id="DTFI01000051">
    <property type="protein sequence ID" value="HGI43115.1"/>
    <property type="molecule type" value="Genomic_DNA"/>
</dbReference>
<dbReference type="Gene3D" id="1.10.340.30">
    <property type="entry name" value="Hypothetical protein, domain 2"/>
    <property type="match status" value="1"/>
</dbReference>
<dbReference type="GO" id="GO:0016829">
    <property type="term" value="F:lyase activity"/>
    <property type="evidence" value="ECO:0007669"/>
    <property type="project" value="UniProtKB-KW"/>
</dbReference>
<dbReference type="Pfam" id="PF09171">
    <property type="entry name" value="AGOG"/>
    <property type="match status" value="1"/>
</dbReference>
<sequence length="292" mass="32143">MRSSSSSSRASLSGLHPDEERAAEIGRALATPGLVERLTEIDPQMSAVRRIVERLGFTEGALYIVGVSLLSYMLSERGEKHWELAVSYAGIPFGEALLRFAGESRSLAKFREARLRRAKTYVNASPRLRDLLSADEVNLDLFFKRLLEAVGGEKESKTVAFAAKMLYYACRVAGVKVVGGWEVPIPIDFRVSLVSLTSGMIKGWGCSQNLLGLASVLRTNWRRVLVSLWRKAAEEAGTPPLFLDSAVWVAGGCIEDSLRGRRMPGSCAAVLAPGRQELQRALSELWRELEKC</sequence>
<protein>
    <submittedName>
        <fullName evidence="1">N-glycosylase/DNA lyase</fullName>
    </submittedName>
</protein>
<dbReference type="GO" id="GO:0016799">
    <property type="term" value="F:hydrolase activity, hydrolyzing N-glycosyl compounds"/>
    <property type="evidence" value="ECO:0007669"/>
    <property type="project" value="InterPro"/>
</dbReference>
<name>A0A7C4B8V2_THEPE</name>
<dbReference type="Gene3D" id="1.10.1670.10">
    <property type="entry name" value="Helix-hairpin-Helix base-excision DNA repair enzymes (C-terminal)"/>
    <property type="match status" value="1"/>
</dbReference>
<dbReference type="AlphaFoldDB" id="A0A7C4B8V2"/>
<gene>
    <name evidence="1" type="ORF">ENV17_01845</name>
</gene>
<keyword evidence="1" id="KW-0456">Lyase</keyword>
<comment type="caution">
    <text evidence="1">The sequence shown here is derived from an EMBL/GenBank/DDBJ whole genome shotgun (WGS) entry which is preliminary data.</text>
</comment>
<dbReference type="InterPro" id="IPR011257">
    <property type="entry name" value="DNA_glycosylase"/>
</dbReference>
<organism evidence="1">
    <name type="scientific">Thermofilum pendens</name>
    <dbReference type="NCBI Taxonomy" id="2269"/>
    <lineage>
        <taxon>Archaea</taxon>
        <taxon>Thermoproteota</taxon>
        <taxon>Thermoprotei</taxon>
        <taxon>Thermofilales</taxon>
        <taxon>Thermofilaceae</taxon>
        <taxon>Thermofilum</taxon>
    </lineage>
</organism>